<evidence type="ECO:0000256" key="1">
    <source>
        <dbReference type="SAM" id="MobiDB-lite"/>
    </source>
</evidence>
<comment type="caution">
    <text evidence="3">The sequence shown here is derived from an EMBL/GenBank/DDBJ whole genome shotgun (WGS) entry which is preliminary data.</text>
</comment>
<dbReference type="Pfam" id="PF16357">
    <property type="entry name" value="PepSY_TM_like_2"/>
    <property type="match status" value="1"/>
</dbReference>
<dbReference type="RefSeq" id="WP_380011144.1">
    <property type="nucleotide sequence ID" value="NZ_JBHLYR010000044.1"/>
</dbReference>
<reference evidence="3 4" key="1">
    <citation type="submission" date="2024-09" db="EMBL/GenBank/DDBJ databases">
        <authorList>
            <person name="Sun Q."/>
            <person name="Mori K."/>
        </authorList>
    </citation>
    <scope>NUCLEOTIDE SEQUENCE [LARGE SCALE GENOMIC DNA]</scope>
    <source>
        <strain evidence="3 4">JCM 13503</strain>
    </source>
</reference>
<gene>
    <name evidence="3" type="ORF">ACFFLM_13925</name>
</gene>
<keyword evidence="2" id="KW-0472">Membrane</keyword>
<accession>A0ABV6B3V7</accession>
<evidence type="ECO:0000313" key="4">
    <source>
        <dbReference type="Proteomes" id="UP001589733"/>
    </source>
</evidence>
<dbReference type="PANTHER" id="PTHR40115">
    <property type="entry name" value="INNER MEMBRANE PROTEIN WITH PEPSY TM HELIX"/>
    <property type="match status" value="1"/>
</dbReference>
<keyword evidence="4" id="KW-1185">Reference proteome</keyword>
<dbReference type="InterPro" id="IPR032307">
    <property type="entry name" value="PepSY_TM-like_2"/>
</dbReference>
<dbReference type="Proteomes" id="UP001589733">
    <property type="component" value="Unassembled WGS sequence"/>
</dbReference>
<sequence>MSSSFKPDSGTNIGGVPQGVAPARRPRTLKARMNVWLRWLHTYTSMISLLVVLFFSLTGITLNHPDWAFGNAETRREATGTLPAGWIKGTDVNWLTVAEELRAQQGLRGRAGDTRLDGEEASLSFKAPGYTADAFIETATGKYTLSVQAQGAVAVLNDLHRGRDAGTAWAWLIDLSGVFLTVVSLTGLGILLYLKKTRVRALAAMVGASVLVVLLARLAIG</sequence>
<keyword evidence="2" id="KW-1133">Transmembrane helix</keyword>
<protein>
    <submittedName>
        <fullName evidence="3">PepSY-associated TM helix domain-containing protein</fullName>
    </submittedName>
</protein>
<organism evidence="3 4">
    <name type="scientific">Deinococcus oregonensis</name>
    <dbReference type="NCBI Taxonomy" id="1805970"/>
    <lineage>
        <taxon>Bacteria</taxon>
        <taxon>Thermotogati</taxon>
        <taxon>Deinococcota</taxon>
        <taxon>Deinococci</taxon>
        <taxon>Deinococcales</taxon>
        <taxon>Deinococcaceae</taxon>
        <taxon>Deinococcus</taxon>
    </lineage>
</organism>
<name>A0ABV6B3V7_9DEIO</name>
<evidence type="ECO:0000313" key="3">
    <source>
        <dbReference type="EMBL" id="MFB9993068.1"/>
    </source>
</evidence>
<proteinExistence type="predicted"/>
<feature type="transmembrane region" description="Helical" evidence="2">
    <location>
        <begin position="201"/>
        <end position="220"/>
    </location>
</feature>
<dbReference type="EMBL" id="JBHLYR010000044">
    <property type="protein sequence ID" value="MFB9993068.1"/>
    <property type="molecule type" value="Genomic_DNA"/>
</dbReference>
<feature type="compositionally biased region" description="Polar residues" evidence="1">
    <location>
        <begin position="1"/>
        <end position="11"/>
    </location>
</feature>
<dbReference type="PANTHER" id="PTHR40115:SF1">
    <property type="entry name" value="INNER MEMBRANE PROTEIN WITH PEPSY TM HELIX"/>
    <property type="match status" value="1"/>
</dbReference>
<feature type="transmembrane region" description="Helical" evidence="2">
    <location>
        <begin position="168"/>
        <end position="194"/>
    </location>
</feature>
<feature type="region of interest" description="Disordered" evidence="1">
    <location>
        <begin position="1"/>
        <end position="21"/>
    </location>
</feature>
<keyword evidence="2" id="KW-0812">Transmembrane</keyword>
<feature type="transmembrane region" description="Helical" evidence="2">
    <location>
        <begin position="35"/>
        <end position="57"/>
    </location>
</feature>
<evidence type="ECO:0000256" key="2">
    <source>
        <dbReference type="SAM" id="Phobius"/>
    </source>
</evidence>